<dbReference type="KEGG" id="gog:C1280_18990"/>
<evidence type="ECO:0000256" key="3">
    <source>
        <dbReference type="ARBA" id="ARBA00023004"/>
    </source>
</evidence>
<feature type="domain" description="Cytochrome c" evidence="7">
    <location>
        <begin position="45"/>
        <end position="286"/>
    </location>
</feature>
<evidence type="ECO:0000256" key="2">
    <source>
        <dbReference type="ARBA" id="ARBA00022723"/>
    </source>
</evidence>
<name>A0A2Z3H1Z3_9BACT</name>
<dbReference type="GO" id="GO:0004130">
    <property type="term" value="F:cytochrome-c peroxidase activity"/>
    <property type="evidence" value="ECO:0007669"/>
    <property type="project" value="TreeGrafter"/>
</dbReference>
<feature type="region of interest" description="Disordered" evidence="5">
    <location>
        <begin position="335"/>
        <end position="366"/>
    </location>
</feature>
<evidence type="ECO:0000256" key="4">
    <source>
        <dbReference type="PROSITE-ProRule" id="PRU00433"/>
    </source>
</evidence>
<keyword evidence="6" id="KW-1133">Transmembrane helix</keyword>
<evidence type="ECO:0000313" key="8">
    <source>
        <dbReference type="EMBL" id="AWM38861.1"/>
    </source>
</evidence>
<keyword evidence="1 4" id="KW-0349">Heme</keyword>
<dbReference type="GO" id="GO:0009055">
    <property type="term" value="F:electron transfer activity"/>
    <property type="evidence" value="ECO:0007669"/>
    <property type="project" value="InterPro"/>
</dbReference>
<dbReference type="PROSITE" id="PS51007">
    <property type="entry name" value="CYTC"/>
    <property type="match status" value="2"/>
</dbReference>
<dbReference type="InterPro" id="IPR010538">
    <property type="entry name" value="DHOR"/>
</dbReference>
<keyword evidence="9" id="KW-1185">Reference proteome</keyword>
<organism evidence="8 9">
    <name type="scientific">Gemmata obscuriglobus</name>
    <dbReference type="NCBI Taxonomy" id="114"/>
    <lineage>
        <taxon>Bacteria</taxon>
        <taxon>Pseudomonadati</taxon>
        <taxon>Planctomycetota</taxon>
        <taxon>Planctomycetia</taxon>
        <taxon>Gemmatales</taxon>
        <taxon>Gemmataceae</taxon>
        <taxon>Gemmata</taxon>
    </lineage>
</organism>
<dbReference type="GO" id="GO:0020037">
    <property type="term" value="F:heme binding"/>
    <property type="evidence" value="ECO:0007669"/>
    <property type="project" value="InterPro"/>
</dbReference>
<dbReference type="OrthoDB" id="9805202at2"/>
<gene>
    <name evidence="8" type="ORF">C1280_18990</name>
</gene>
<dbReference type="PANTHER" id="PTHR30600:SF4">
    <property type="entry name" value="CYTOCHROME C DOMAIN-CONTAINING PROTEIN"/>
    <property type="match status" value="1"/>
</dbReference>
<proteinExistence type="predicted"/>
<dbReference type="AlphaFoldDB" id="A0A2Z3H1Z3"/>
<feature type="region of interest" description="Disordered" evidence="5">
    <location>
        <begin position="427"/>
        <end position="446"/>
    </location>
</feature>
<evidence type="ECO:0000259" key="7">
    <source>
        <dbReference type="PROSITE" id="PS51007"/>
    </source>
</evidence>
<reference evidence="8 9" key="1">
    <citation type="submission" date="2018-01" db="EMBL/GenBank/DDBJ databases">
        <title>G. obscuriglobus.</title>
        <authorList>
            <person name="Franke J."/>
            <person name="Blomberg W."/>
            <person name="Selmecki A."/>
        </authorList>
    </citation>
    <scope>NUCLEOTIDE SEQUENCE [LARGE SCALE GENOMIC DNA]</scope>
    <source>
        <strain evidence="8 9">DSM 5831</strain>
    </source>
</reference>
<keyword evidence="3 4" id="KW-0408">Iron</keyword>
<dbReference type="PANTHER" id="PTHR30600">
    <property type="entry name" value="CYTOCHROME C PEROXIDASE-RELATED"/>
    <property type="match status" value="1"/>
</dbReference>
<keyword evidence="6" id="KW-0812">Transmembrane</keyword>
<evidence type="ECO:0000256" key="1">
    <source>
        <dbReference type="ARBA" id="ARBA00022617"/>
    </source>
</evidence>
<keyword evidence="2 4" id="KW-0479">Metal-binding</keyword>
<feature type="compositionally biased region" description="Basic and acidic residues" evidence="5">
    <location>
        <begin position="354"/>
        <end position="366"/>
    </location>
</feature>
<sequence>MRNLSLAAQRKLIYLTAAGVAAVFGYWFLFSDGLPILWGPTARASEIAEGRELFEREWAPNDPLAHGDGLGPVFNAKSCATCHFQGGLGGGGNVEHNAMSFEIHSRPSDPTFRTGTVHNFSTNPSLRETERTLRTLFPVIKGRTITNAGHCSTNITIPDFDPVRTQPVQTTALFGAGWVDLISDRAILRNERNRGLRAAGREMCLEFDNIPIGRARRVSGGIGKFGWKAQFATLEEFVAAACANELGLGTPLTEQAKPLSGPSPSVEPDLDKKQLRALVAFVKTLSKPVEVSGEPKAEHGKQVFHTTGCAVCHVPDMGGVKGVYSDFLLYTLEDPPPPGGRDEYNTAPPPELQLPERAEGEPKLNEWKTPPLWGVADSAPYFHDGASPTLKDAILRHRGDAKSVSEKFKSLGTDEQNALLAFLGTLKAPPDAPRLRDPSITKLSRK</sequence>
<evidence type="ECO:0000313" key="9">
    <source>
        <dbReference type="Proteomes" id="UP000245802"/>
    </source>
</evidence>
<dbReference type="Gene3D" id="1.10.760.10">
    <property type="entry name" value="Cytochrome c-like domain"/>
    <property type="match status" value="1"/>
</dbReference>
<dbReference type="RefSeq" id="WP_010041328.1">
    <property type="nucleotide sequence ID" value="NZ_CP025958.1"/>
</dbReference>
<feature type="transmembrane region" description="Helical" evidence="6">
    <location>
        <begin position="12"/>
        <end position="30"/>
    </location>
</feature>
<protein>
    <submittedName>
        <fullName evidence="8">Thiol oxidoreductase-like protein</fullName>
    </submittedName>
</protein>
<feature type="domain" description="Cytochrome c" evidence="7">
    <location>
        <begin position="295"/>
        <end position="427"/>
    </location>
</feature>
<accession>A0A2Z3H1Z3</accession>
<keyword evidence="6" id="KW-0472">Membrane</keyword>
<dbReference type="SUPFAM" id="SSF46626">
    <property type="entry name" value="Cytochrome c"/>
    <property type="match status" value="2"/>
</dbReference>
<dbReference type="GO" id="GO:0046872">
    <property type="term" value="F:metal ion binding"/>
    <property type="evidence" value="ECO:0007669"/>
    <property type="project" value="UniProtKB-KW"/>
</dbReference>
<dbReference type="EMBL" id="CP025958">
    <property type="protein sequence ID" value="AWM38861.1"/>
    <property type="molecule type" value="Genomic_DNA"/>
</dbReference>
<dbReference type="Proteomes" id="UP000245802">
    <property type="component" value="Chromosome"/>
</dbReference>
<dbReference type="Pfam" id="PF06537">
    <property type="entry name" value="DHOR"/>
    <property type="match status" value="1"/>
</dbReference>
<evidence type="ECO:0000256" key="6">
    <source>
        <dbReference type="SAM" id="Phobius"/>
    </source>
</evidence>
<evidence type="ECO:0000256" key="5">
    <source>
        <dbReference type="SAM" id="MobiDB-lite"/>
    </source>
</evidence>
<dbReference type="InterPro" id="IPR009056">
    <property type="entry name" value="Cyt_c-like_dom"/>
</dbReference>
<dbReference type="InterPro" id="IPR036909">
    <property type="entry name" value="Cyt_c-like_dom_sf"/>
</dbReference>
<dbReference type="InterPro" id="IPR051395">
    <property type="entry name" value="Cytochrome_c_Peroxidase/MauG"/>
</dbReference>